<proteinExistence type="predicted"/>
<dbReference type="Proteomes" id="UP001549104">
    <property type="component" value="Unassembled WGS sequence"/>
</dbReference>
<dbReference type="EMBL" id="JBEPME010000005">
    <property type="protein sequence ID" value="MET3658396.1"/>
    <property type="molecule type" value="Genomic_DNA"/>
</dbReference>
<evidence type="ECO:0000313" key="2">
    <source>
        <dbReference type="Proteomes" id="UP001549104"/>
    </source>
</evidence>
<keyword evidence="2" id="KW-1185">Reference proteome</keyword>
<organism evidence="1 2">
    <name type="scientific">Sporosarcina psychrophila</name>
    <name type="common">Bacillus psychrophilus</name>
    <dbReference type="NCBI Taxonomy" id="1476"/>
    <lineage>
        <taxon>Bacteria</taxon>
        <taxon>Bacillati</taxon>
        <taxon>Bacillota</taxon>
        <taxon>Bacilli</taxon>
        <taxon>Bacillales</taxon>
        <taxon>Caryophanaceae</taxon>
        <taxon>Sporosarcina</taxon>
    </lineage>
</organism>
<reference evidence="1 2" key="1">
    <citation type="submission" date="2024-06" db="EMBL/GenBank/DDBJ databases">
        <title>Sorghum-associated microbial communities from plants grown in Nebraska, USA.</title>
        <authorList>
            <person name="Schachtman D."/>
        </authorList>
    </citation>
    <scope>NUCLEOTIDE SEQUENCE [LARGE SCALE GENOMIC DNA]</scope>
    <source>
        <strain evidence="1 2">1288</strain>
    </source>
</reference>
<name>A0ABV2KBD8_SPOPS</name>
<evidence type="ECO:0000313" key="1">
    <source>
        <dbReference type="EMBL" id="MET3658396.1"/>
    </source>
</evidence>
<protein>
    <submittedName>
        <fullName evidence="1">Uncharacterized protein</fullName>
    </submittedName>
</protein>
<gene>
    <name evidence="1" type="ORF">ABIC55_003513</name>
</gene>
<comment type="caution">
    <text evidence="1">The sequence shown here is derived from an EMBL/GenBank/DDBJ whole genome shotgun (WGS) entry which is preliminary data.</text>
</comment>
<sequence>MIFTLCKNVINDGSYEYQSMLNKIDVYLLGNRIAVDQYTVLKNMMDAQQVTE</sequence>
<accession>A0ABV2KBD8</accession>